<dbReference type="Pfam" id="PF01979">
    <property type="entry name" value="Amidohydro_1"/>
    <property type="match status" value="1"/>
</dbReference>
<dbReference type="PANTHER" id="PTHR43135">
    <property type="entry name" value="ALPHA-D-RIBOSE 1-METHYLPHOSPHONATE 5-TRIPHOSPHATE DIPHOSPHATASE"/>
    <property type="match status" value="1"/>
</dbReference>
<name>A0A1G6Y6I1_9PROT</name>
<dbReference type="SUPFAM" id="SSF51338">
    <property type="entry name" value="Composite domain of metallo-dependent hydrolases"/>
    <property type="match status" value="1"/>
</dbReference>
<keyword evidence="5" id="KW-1185">Reference proteome</keyword>
<dbReference type="InterPro" id="IPR032466">
    <property type="entry name" value="Metal_Hydrolase"/>
</dbReference>
<feature type="signal peptide" evidence="2">
    <location>
        <begin position="1"/>
        <end position="22"/>
    </location>
</feature>
<evidence type="ECO:0000313" key="4">
    <source>
        <dbReference type="EMBL" id="SDD85317.1"/>
    </source>
</evidence>
<dbReference type="RefSeq" id="WP_068302168.1">
    <property type="nucleotide sequence ID" value="NZ_FNAK01000003.1"/>
</dbReference>
<reference evidence="4 5" key="1">
    <citation type="submission" date="2016-10" db="EMBL/GenBank/DDBJ databases">
        <authorList>
            <person name="de Groot N.N."/>
        </authorList>
    </citation>
    <scope>NUCLEOTIDE SEQUENCE [LARGE SCALE GENOMIC DNA]</scope>
    <source>
        <strain evidence="4 5">CGMCC 1.9109</strain>
    </source>
</reference>
<dbReference type="Gene3D" id="2.30.40.10">
    <property type="entry name" value="Urease, subunit C, domain 1"/>
    <property type="match status" value="1"/>
</dbReference>
<evidence type="ECO:0000313" key="5">
    <source>
        <dbReference type="Proteomes" id="UP000183685"/>
    </source>
</evidence>
<evidence type="ECO:0000259" key="3">
    <source>
        <dbReference type="Pfam" id="PF01979"/>
    </source>
</evidence>
<dbReference type="InterPro" id="IPR051781">
    <property type="entry name" value="Metallo-dep_Hydrolase"/>
</dbReference>
<dbReference type="InterPro" id="IPR006680">
    <property type="entry name" value="Amidohydro-rel"/>
</dbReference>
<evidence type="ECO:0000256" key="1">
    <source>
        <dbReference type="SAM" id="MobiDB-lite"/>
    </source>
</evidence>
<dbReference type="Proteomes" id="UP000183685">
    <property type="component" value="Unassembled WGS sequence"/>
</dbReference>
<gene>
    <name evidence="4" type="ORF">SAMN04488071_1483</name>
</gene>
<dbReference type="GO" id="GO:0016810">
    <property type="term" value="F:hydrolase activity, acting on carbon-nitrogen (but not peptide) bonds"/>
    <property type="evidence" value="ECO:0007669"/>
    <property type="project" value="InterPro"/>
</dbReference>
<accession>A0A1G6Y6I1</accession>
<proteinExistence type="predicted"/>
<dbReference type="PANTHER" id="PTHR43135:SF3">
    <property type="entry name" value="ALPHA-D-RIBOSE 1-METHYLPHOSPHONATE 5-TRIPHOSPHATE DIPHOSPHATASE"/>
    <property type="match status" value="1"/>
</dbReference>
<dbReference type="AlphaFoldDB" id="A0A1G6Y6I1"/>
<feature type="region of interest" description="Disordered" evidence="1">
    <location>
        <begin position="197"/>
        <end position="218"/>
    </location>
</feature>
<organism evidence="4 5">
    <name type="scientific">Kordiimonas lacus</name>
    <dbReference type="NCBI Taxonomy" id="637679"/>
    <lineage>
        <taxon>Bacteria</taxon>
        <taxon>Pseudomonadati</taxon>
        <taxon>Pseudomonadota</taxon>
        <taxon>Alphaproteobacteria</taxon>
        <taxon>Kordiimonadales</taxon>
        <taxon>Kordiimonadaceae</taxon>
        <taxon>Kordiimonas</taxon>
    </lineage>
</organism>
<dbReference type="InterPro" id="IPR011059">
    <property type="entry name" value="Metal-dep_hydrolase_composite"/>
</dbReference>
<dbReference type="Gene3D" id="3.20.20.140">
    <property type="entry name" value="Metal-dependent hydrolases"/>
    <property type="match status" value="1"/>
</dbReference>
<feature type="chain" id="PRO_5010172229" evidence="2">
    <location>
        <begin position="23"/>
        <end position="421"/>
    </location>
</feature>
<feature type="domain" description="Amidohydrolase-related" evidence="3">
    <location>
        <begin position="236"/>
        <end position="384"/>
    </location>
</feature>
<sequence>MSMIKSLMGASLVALMTAGVNAEDIAITGGTAFTDGGSGKVENATVLIHDGKIQSVTSGGDVPAGYRAVDASGKWVTVGFMVSGSNLGLQDVPLSGNLNDARASDHKNGMGLEVKYAFNPASTLIPITRIEGVTRAVTGFSASKDMWRGQSAVVALAGEDMIVADHVALSIDMDESAARSNGGSRAALWDSVITTLEGARPNGDDDKDDDDKKDKKPKYDSGKIALERVMTGEVPLLVEVERKADILNVIELKKRFGINVVITAGAEAWMVADELAAAGIPVVMDPSRNLPEDFDTLGNTSAAAGRLHAAGVKVAFMAPDTHNSRLVVQNAGIAVAMGMPWEAAVDAISKNPAEIFGVASSYGTMEAGKDADVVVWNGDPLELMTSADAVFIRGEQVALESRQTKLRDRYKDLTRSPAYNK</sequence>
<dbReference type="OrthoDB" id="9802793at2"/>
<protein>
    <submittedName>
        <fullName evidence="4">Imidazolonepropionase</fullName>
    </submittedName>
</protein>
<dbReference type="SUPFAM" id="SSF51556">
    <property type="entry name" value="Metallo-dependent hydrolases"/>
    <property type="match status" value="1"/>
</dbReference>
<keyword evidence="2" id="KW-0732">Signal</keyword>
<evidence type="ECO:0000256" key="2">
    <source>
        <dbReference type="SAM" id="SignalP"/>
    </source>
</evidence>
<dbReference type="STRING" id="637679.GCA_001550055_01164"/>
<dbReference type="EMBL" id="FNAK01000003">
    <property type="protein sequence ID" value="SDD85317.1"/>
    <property type="molecule type" value="Genomic_DNA"/>
</dbReference>